<comment type="caution">
    <text evidence="7">The sequence shown here is derived from an EMBL/GenBank/DDBJ whole genome shotgun (WGS) entry which is preliminary data.</text>
</comment>
<dbReference type="SUPFAM" id="SSF88659">
    <property type="entry name" value="Sigma3 and sigma4 domains of RNA polymerase sigma factors"/>
    <property type="match status" value="1"/>
</dbReference>
<evidence type="ECO:0000256" key="5">
    <source>
        <dbReference type="SAM" id="MobiDB-lite"/>
    </source>
</evidence>
<dbReference type="PANTHER" id="PTHR43133">
    <property type="entry name" value="RNA POLYMERASE ECF-TYPE SIGMA FACTO"/>
    <property type="match status" value="1"/>
</dbReference>
<dbReference type="SUPFAM" id="SSF88946">
    <property type="entry name" value="Sigma2 domain of RNA polymerase sigma factors"/>
    <property type="match status" value="1"/>
</dbReference>
<protein>
    <recommendedName>
        <fullName evidence="6">RNA polymerase sigma factor 70 region 4 type 2 domain-containing protein</fullName>
    </recommendedName>
</protein>
<organism evidence="7">
    <name type="scientific">marine sediment metagenome</name>
    <dbReference type="NCBI Taxonomy" id="412755"/>
    <lineage>
        <taxon>unclassified sequences</taxon>
        <taxon>metagenomes</taxon>
        <taxon>ecological metagenomes</taxon>
    </lineage>
</organism>
<dbReference type="Pfam" id="PF08281">
    <property type="entry name" value="Sigma70_r4_2"/>
    <property type="match status" value="1"/>
</dbReference>
<feature type="non-terminal residue" evidence="7">
    <location>
        <position position="1"/>
    </location>
</feature>
<dbReference type="Gene3D" id="1.10.1740.10">
    <property type="match status" value="1"/>
</dbReference>
<reference evidence="7" key="1">
    <citation type="journal article" date="2014" name="Front. Microbiol.">
        <title>High frequency of phylogenetically diverse reductive dehalogenase-homologous genes in deep subseafloor sedimentary metagenomes.</title>
        <authorList>
            <person name="Kawai M."/>
            <person name="Futagami T."/>
            <person name="Toyoda A."/>
            <person name="Takaki Y."/>
            <person name="Nishi S."/>
            <person name="Hori S."/>
            <person name="Arai W."/>
            <person name="Tsubouchi T."/>
            <person name="Morono Y."/>
            <person name="Uchiyama I."/>
            <person name="Ito T."/>
            <person name="Fujiyama A."/>
            <person name="Inagaki F."/>
            <person name="Takami H."/>
        </authorList>
    </citation>
    <scope>NUCLEOTIDE SEQUENCE</scope>
    <source>
        <strain evidence="7">Expedition CK06-06</strain>
    </source>
</reference>
<dbReference type="GO" id="GO:0016987">
    <property type="term" value="F:sigma factor activity"/>
    <property type="evidence" value="ECO:0007669"/>
    <property type="project" value="UniProtKB-KW"/>
</dbReference>
<keyword evidence="2" id="KW-0805">Transcription regulation</keyword>
<proteinExistence type="inferred from homology"/>
<name>X0VJZ0_9ZZZZ</name>
<dbReference type="EMBL" id="BARS01027400">
    <property type="protein sequence ID" value="GAG11502.1"/>
    <property type="molecule type" value="Genomic_DNA"/>
</dbReference>
<dbReference type="InterPro" id="IPR013325">
    <property type="entry name" value="RNA_pol_sigma_r2"/>
</dbReference>
<accession>X0VJZ0</accession>
<dbReference type="GO" id="GO:0003677">
    <property type="term" value="F:DNA binding"/>
    <property type="evidence" value="ECO:0007669"/>
    <property type="project" value="InterPro"/>
</dbReference>
<dbReference type="InterPro" id="IPR039425">
    <property type="entry name" value="RNA_pol_sigma-70-like"/>
</dbReference>
<dbReference type="InterPro" id="IPR036388">
    <property type="entry name" value="WH-like_DNA-bd_sf"/>
</dbReference>
<evidence type="ECO:0000256" key="2">
    <source>
        <dbReference type="ARBA" id="ARBA00023015"/>
    </source>
</evidence>
<dbReference type="InterPro" id="IPR014284">
    <property type="entry name" value="RNA_pol_sigma-70_dom"/>
</dbReference>
<sequence>FIKLDSFQQTSAFYTWLYRIAFNVAASHRRRRKPTLSVERTRETSGEEPIDTEAGPRQRAEQQERCQQVQRAIAELSEEHRTVLVLREIDGCCYDTIAEILELPIGTVRSRLHRARLQLREILREVLTVDD</sequence>
<dbReference type="Gene3D" id="1.10.10.10">
    <property type="entry name" value="Winged helix-like DNA-binding domain superfamily/Winged helix DNA-binding domain"/>
    <property type="match status" value="1"/>
</dbReference>
<dbReference type="CDD" id="cd06171">
    <property type="entry name" value="Sigma70_r4"/>
    <property type="match status" value="1"/>
</dbReference>
<keyword evidence="3" id="KW-0731">Sigma factor</keyword>
<evidence type="ECO:0000313" key="7">
    <source>
        <dbReference type="EMBL" id="GAG11502.1"/>
    </source>
</evidence>
<comment type="similarity">
    <text evidence="1">Belongs to the sigma-70 factor family. ECF subfamily.</text>
</comment>
<feature type="region of interest" description="Disordered" evidence="5">
    <location>
        <begin position="29"/>
        <end position="65"/>
    </location>
</feature>
<feature type="domain" description="RNA polymerase sigma factor 70 region 4 type 2" evidence="6">
    <location>
        <begin position="67"/>
        <end position="119"/>
    </location>
</feature>
<evidence type="ECO:0000256" key="4">
    <source>
        <dbReference type="ARBA" id="ARBA00023163"/>
    </source>
</evidence>
<gene>
    <name evidence="7" type="ORF">S01H1_43046</name>
</gene>
<dbReference type="PANTHER" id="PTHR43133:SF51">
    <property type="entry name" value="RNA POLYMERASE SIGMA FACTOR"/>
    <property type="match status" value="1"/>
</dbReference>
<dbReference type="InterPro" id="IPR013249">
    <property type="entry name" value="RNA_pol_sigma70_r4_t2"/>
</dbReference>
<keyword evidence="4" id="KW-0804">Transcription</keyword>
<evidence type="ECO:0000256" key="3">
    <source>
        <dbReference type="ARBA" id="ARBA00023082"/>
    </source>
</evidence>
<dbReference type="InterPro" id="IPR013324">
    <property type="entry name" value="RNA_pol_sigma_r3/r4-like"/>
</dbReference>
<dbReference type="GO" id="GO:0006352">
    <property type="term" value="P:DNA-templated transcription initiation"/>
    <property type="evidence" value="ECO:0007669"/>
    <property type="project" value="InterPro"/>
</dbReference>
<dbReference type="NCBIfam" id="TIGR02937">
    <property type="entry name" value="sigma70-ECF"/>
    <property type="match status" value="1"/>
</dbReference>
<evidence type="ECO:0000256" key="1">
    <source>
        <dbReference type="ARBA" id="ARBA00010641"/>
    </source>
</evidence>
<feature type="compositionally biased region" description="Basic and acidic residues" evidence="5">
    <location>
        <begin position="54"/>
        <end position="64"/>
    </location>
</feature>
<evidence type="ECO:0000259" key="6">
    <source>
        <dbReference type="Pfam" id="PF08281"/>
    </source>
</evidence>
<dbReference type="AlphaFoldDB" id="X0VJZ0"/>